<comment type="caution">
    <text evidence="2">The sequence shown here is derived from an EMBL/GenBank/DDBJ whole genome shotgun (WGS) entry which is preliminary data.</text>
</comment>
<dbReference type="EMBL" id="CARXXK010001472">
    <property type="protein sequence ID" value="CAI6376320.1"/>
    <property type="molecule type" value="Genomic_DNA"/>
</dbReference>
<reference evidence="2 3" key="1">
    <citation type="submission" date="2023-01" db="EMBL/GenBank/DDBJ databases">
        <authorList>
            <person name="Whitehead M."/>
        </authorList>
    </citation>
    <scope>NUCLEOTIDE SEQUENCE [LARGE SCALE GENOMIC DNA]</scope>
</reference>
<dbReference type="Proteomes" id="UP001160148">
    <property type="component" value="Unassembled WGS sequence"/>
</dbReference>
<proteinExistence type="predicted"/>
<feature type="region of interest" description="Disordered" evidence="1">
    <location>
        <begin position="1"/>
        <end position="93"/>
    </location>
</feature>
<feature type="compositionally biased region" description="Polar residues" evidence="1">
    <location>
        <begin position="26"/>
        <end position="43"/>
    </location>
</feature>
<dbReference type="AlphaFoldDB" id="A0AAV0Y5Y8"/>
<accession>A0AAV0Y5Y8</accession>
<evidence type="ECO:0000256" key="1">
    <source>
        <dbReference type="SAM" id="MobiDB-lite"/>
    </source>
</evidence>
<evidence type="ECO:0000313" key="3">
    <source>
        <dbReference type="Proteomes" id="UP001160148"/>
    </source>
</evidence>
<keyword evidence="3" id="KW-1185">Reference proteome</keyword>
<gene>
    <name evidence="2" type="ORF">MEUPH1_LOCUS29702</name>
</gene>
<name>A0AAV0Y5Y8_9HEMI</name>
<organism evidence="2 3">
    <name type="scientific">Macrosiphum euphorbiae</name>
    <name type="common">potato aphid</name>
    <dbReference type="NCBI Taxonomy" id="13131"/>
    <lineage>
        <taxon>Eukaryota</taxon>
        <taxon>Metazoa</taxon>
        <taxon>Ecdysozoa</taxon>
        <taxon>Arthropoda</taxon>
        <taxon>Hexapoda</taxon>
        <taxon>Insecta</taxon>
        <taxon>Pterygota</taxon>
        <taxon>Neoptera</taxon>
        <taxon>Paraneoptera</taxon>
        <taxon>Hemiptera</taxon>
        <taxon>Sternorrhyncha</taxon>
        <taxon>Aphidomorpha</taxon>
        <taxon>Aphidoidea</taxon>
        <taxon>Aphididae</taxon>
        <taxon>Macrosiphini</taxon>
        <taxon>Macrosiphum</taxon>
    </lineage>
</organism>
<evidence type="ECO:0000313" key="2">
    <source>
        <dbReference type="EMBL" id="CAI6376320.1"/>
    </source>
</evidence>
<feature type="compositionally biased region" description="Polar residues" evidence="1">
    <location>
        <begin position="141"/>
        <end position="155"/>
    </location>
</feature>
<sequence length="176" mass="20265">MSRKNTSQRDSGRKARKPHHDDSDEMSLNSNLDWFADSGSQVPQDDGYRDLFGELIPPDECVSNEEAKNKSNKKTPRKRKQPRDDYFDTPTRPKRLFIPTKRFMIAMEEAKKELYELMGKTNSKKVSVVSTDSLNVSGVQHIQDSPQTSMNNGNNDNDKKSQQVFEGKLKCFINYR</sequence>
<feature type="region of interest" description="Disordered" evidence="1">
    <location>
        <begin position="141"/>
        <end position="163"/>
    </location>
</feature>
<protein>
    <submittedName>
        <fullName evidence="2">Uncharacterized protein</fullName>
    </submittedName>
</protein>
<feature type="compositionally biased region" description="Basic residues" evidence="1">
    <location>
        <begin position="70"/>
        <end position="81"/>
    </location>
</feature>